<feature type="chain" id="PRO_5012919854" description="DUF2059 domain-containing protein" evidence="1">
    <location>
        <begin position="20"/>
        <end position="181"/>
    </location>
</feature>
<protein>
    <recommendedName>
        <fullName evidence="4">DUF2059 domain-containing protein</fullName>
    </recommendedName>
</protein>
<sequence>MIKSAIAVTLIAVAGAASAAGTSKPVPPAKQELVQRVLQLWQVEALAQSMLQDSVTDAVGQARAVLQARVPAERRDAVMREVATDAKKFLDENGPVVRASAQKLVPSTVAPMLAEKFTEEELRQIIAMLESPVKKKFEEMVPEMQKALGAQVAAESRTVIDPKLDDFRQRISSRLRTAITP</sequence>
<comment type="caution">
    <text evidence="2">The sequence shown here is derived from an EMBL/GenBank/DDBJ whole genome shotgun (WGS) entry which is preliminary data.</text>
</comment>
<keyword evidence="3" id="KW-1185">Reference proteome</keyword>
<dbReference type="OrthoDB" id="8902809at2"/>
<name>A0A254TEK7_9BURK</name>
<reference evidence="2 3" key="1">
    <citation type="submission" date="2016-02" db="EMBL/GenBank/DDBJ databases">
        <authorList>
            <person name="Wen L."/>
            <person name="He K."/>
            <person name="Yang H."/>
        </authorList>
    </citation>
    <scope>NUCLEOTIDE SEQUENCE [LARGE SCALE GENOMIC DNA]</scope>
    <source>
        <strain evidence="2 3">TSA40</strain>
    </source>
</reference>
<evidence type="ECO:0000313" key="2">
    <source>
        <dbReference type="EMBL" id="OWW21034.1"/>
    </source>
</evidence>
<evidence type="ECO:0000313" key="3">
    <source>
        <dbReference type="Proteomes" id="UP000197535"/>
    </source>
</evidence>
<dbReference type="RefSeq" id="WP_088707890.1">
    <property type="nucleotide sequence ID" value="NZ_LSTO01000001.1"/>
</dbReference>
<organism evidence="2 3">
    <name type="scientific">Noviherbaspirillum denitrificans</name>
    <dbReference type="NCBI Taxonomy" id="1968433"/>
    <lineage>
        <taxon>Bacteria</taxon>
        <taxon>Pseudomonadati</taxon>
        <taxon>Pseudomonadota</taxon>
        <taxon>Betaproteobacteria</taxon>
        <taxon>Burkholderiales</taxon>
        <taxon>Oxalobacteraceae</taxon>
        <taxon>Noviherbaspirillum</taxon>
    </lineage>
</organism>
<keyword evidence="1" id="KW-0732">Signal</keyword>
<proteinExistence type="predicted"/>
<dbReference type="EMBL" id="LSTO01000001">
    <property type="protein sequence ID" value="OWW21034.1"/>
    <property type="molecule type" value="Genomic_DNA"/>
</dbReference>
<dbReference type="AlphaFoldDB" id="A0A254TEK7"/>
<evidence type="ECO:0000256" key="1">
    <source>
        <dbReference type="SAM" id="SignalP"/>
    </source>
</evidence>
<dbReference type="Proteomes" id="UP000197535">
    <property type="component" value="Unassembled WGS sequence"/>
</dbReference>
<gene>
    <name evidence="2" type="ORF">AYR66_17695</name>
</gene>
<accession>A0A254TEK7</accession>
<feature type="signal peptide" evidence="1">
    <location>
        <begin position="1"/>
        <end position="19"/>
    </location>
</feature>
<evidence type="ECO:0008006" key="4">
    <source>
        <dbReference type="Google" id="ProtNLM"/>
    </source>
</evidence>